<evidence type="ECO:0008006" key="4">
    <source>
        <dbReference type="Google" id="ProtNLM"/>
    </source>
</evidence>
<dbReference type="OrthoDB" id="1490014at2"/>
<dbReference type="CDD" id="cd01951">
    <property type="entry name" value="lectin_L-type"/>
    <property type="match status" value="1"/>
</dbReference>
<dbReference type="GO" id="GO:0005975">
    <property type="term" value="P:carbohydrate metabolic process"/>
    <property type="evidence" value="ECO:0007669"/>
    <property type="project" value="UniProtKB-ARBA"/>
</dbReference>
<organism evidence="2 3">
    <name type="scientific">Phaeodactylibacter luteus</name>
    <dbReference type="NCBI Taxonomy" id="1564516"/>
    <lineage>
        <taxon>Bacteria</taxon>
        <taxon>Pseudomonadati</taxon>
        <taxon>Bacteroidota</taxon>
        <taxon>Saprospiria</taxon>
        <taxon>Saprospirales</taxon>
        <taxon>Haliscomenobacteraceae</taxon>
        <taxon>Phaeodactylibacter</taxon>
    </lineage>
</organism>
<dbReference type="RefSeq" id="WP_147168051.1">
    <property type="nucleotide sequence ID" value="NZ_VOOR01000027.1"/>
</dbReference>
<dbReference type="Proteomes" id="UP000321580">
    <property type="component" value="Unassembled WGS sequence"/>
</dbReference>
<proteinExistence type="predicted"/>
<name>A0A5C6RK77_9BACT</name>
<dbReference type="Pfam" id="PF18483">
    <property type="entry name" value="Lectin_L-type_dom"/>
    <property type="match status" value="1"/>
</dbReference>
<feature type="signal peptide" evidence="1">
    <location>
        <begin position="1"/>
        <end position="18"/>
    </location>
</feature>
<evidence type="ECO:0000256" key="1">
    <source>
        <dbReference type="SAM" id="SignalP"/>
    </source>
</evidence>
<accession>A0A5C6RK77</accession>
<keyword evidence="1" id="KW-0732">Signal</keyword>
<dbReference type="InterPro" id="IPR051136">
    <property type="entry name" value="Intracellular_Lectin-GPT"/>
</dbReference>
<dbReference type="AlphaFoldDB" id="A0A5C6RK77"/>
<evidence type="ECO:0000313" key="2">
    <source>
        <dbReference type="EMBL" id="TXB62603.1"/>
    </source>
</evidence>
<dbReference type="PANTHER" id="PTHR12223">
    <property type="entry name" value="VESICULAR MANNOSE-BINDING LECTIN"/>
    <property type="match status" value="1"/>
</dbReference>
<sequence length="236" mass="26027">MRLLPCLAFAFLALSAAAQRPVIDDFTLSGDTYRTGDNCYRLTEERGYSSGSIWYKRPIDAREPFSIELSVLLGCKDEAGADGMVFVFTARQNQTGFRGEGIGFAGLSPSIGIEIDTWLNEHLLDPPEDHVAIMANGRVGHFNDLAGPLPIPNIEDCAQHRLAVRWDPARQWLSVEIDGQEVIAAEVDLVGDIFGGQANIYWGVTAATGRYNNYHEVCFDRLSWLPGPLQPQARGE</sequence>
<dbReference type="GO" id="GO:0004553">
    <property type="term" value="F:hydrolase activity, hydrolyzing O-glycosyl compounds"/>
    <property type="evidence" value="ECO:0007669"/>
    <property type="project" value="UniProtKB-ARBA"/>
</dbReference>
<gene>
    <name evidence="2" type="ORF">FRY97_13370</name>
</gene>
<dbReference type="SUPFAM" id="SSF49899">
    <property type="entry name" value="Concanavalin A-like lectins/glucanases"/>
    <property type="match status" value="1"/>
</dbReference>
<reference evidence="2 3" key="1">
    <citation type="submission" date="2019-08" db="EMBL/GenBank/DDBJ databases">
        <title>Genome of Phaeodactylibacter luteus.</title>
        <authorList>
            <person name="Bowman J.P."/>
        </authorList>
    </citation>
    <scope>NUCLEOTIDE SEQUENCE [LARGE SCALE GENOMIC DNA]</scope>
    <source>
        <strain evidence="2 3">KCTC 42180</strain>
    </source>
</reference>
<evidence type="ECO:0000313" key="3">
    <source>
        <dbReference type="Proteomes" id="UP000321580"/>
    </source>
</evidence>
<dbReference type="EMBL" id="VOOR01000027">
    <property type="protein sequence ID" value="TXB62603.1"/>
    <property type="molecule type" value="Genomic_DNA"/>
</dbReference>
<comment type="caution">
    <text evidence="2">The sequence shown here is derived from an EMBL/GenBank/DDBJ whole genome shotgun (WGS) entry which is preliminary data.</text>
</comment>
<protein>
    <recommendedName>
        <fullName evidence="4">Legume lectin domain-containing protein</fullName>
    </recommendedName>
</protein>
<dbReference type="Gene3D" id="2.60.120.200">
    <property type="match status" value="1"/>
</dbReference>
<dbReference type="InterPro" id="IPR056573">
    <property type="entry name" value="Lectin_L-type_dom"/>
</dbReference>
<feature type="chain" id="PRO_5022937974" description="Legume lectin domain-containing protein" evidence="1">
    <location>
        <begin position="19"/>
        <end position="236"/>
    </location>
</feature>
<keyword evidence="3" id="KW-1185">Reference proteome</keyword>
<dbReference type="InterPro" id="IPR013320">
    <property type="entry name" value="ConA-like_dom_sf"/>
</dbReference>